<dbReference type="InterPro" id="IPR036291">
    <property type="entry name" value="NAD(P)-bd_dom_sf"/>
</dbReference>
<dbReference type="PANTHER" id="PTHR44169:SF6">
    <property type="entry name" value="NADPH-DEPENDENT 1-ACYLDIHYDROXYACETONE PHOSPHATE REDUCTASE"/>
    <property type="match status" value="1"/>
</dbReference>
<name>A0ABQ6HMK2_9MICO</name>
<reference evidence="6" key="1">
    <citation type="journal article" date="2019" name="Int. J. Syst. Evol. Microbiol.">
        <title>The Global Catalogue of Microorganisms (GCM) 10K type strain sequencing project: providing services to taxonomists for standard genome sequencing and annotation.</title>
        <authorList>
            <consortium name="The Broad Institute Genomics Platform"/>
            <consortium name="The Broad Institute Genome Sequencing Center for Infectious Disease"/>
            <person name="Wu L."/>
            <person name="Ma J."/>
        </authorList>
    </citation>
    <scope>NUCLEOTIDE SEQUENCE [LARGE SCALE GENOMIC DNA]</scope>
    <source>
        <strain evidence="6">NBRC 105830</strain>
    </source>
</reference>
<dbReference type="SUPFAM" id="SSF51735">
    <property type="entry name" value="NAD(P)-binding Rossmann-fold domains"/>
    <property type="match status" value="1"/>
</dbReference>
<dbReference type="InterPro" id="IPR002347">
    <property type="entry name" value="SDR_fam"/>
</dbReference>
<organism evidence="5 6">
    <name type="scientific">Arsenicicoccus piscis</name>
    <dbReference type="NCBI Taxonomy" id="673954"/>
    <lineage>
        <taxon>Bacteria</taxon>
        <taxon>Bacillati</taxon>
        <taxon>Actinomycetota</taxon>
        <taxon>Actinomycetes</taxon>
        <taxon>Micrococcales</taxon>
        <taxon>Intrasporangiaceae</taxon>
        <taxon>Arsenicicoccus</taxon>
    </lineage>
</organism>
<dbReference type="PANTHER" id="PTHR44169">
    <property type="entry name" value="NADPH-DEPENDENT 1-ACYLDIHYDROXYACETONE PHOSPHATE REDUCTASE"/>
    <property type="match status" value="1"/>
</dbReference>
<keyword evidence="2" id="KW-0560">Oxidoreductase</keyword>
<dbReference type="SMART" id="SM00822">
    <property type="entry name" value="PKS_KR"/>
    <property type="match status" value="1"/>
</dbReference>
<comment type="similarity">
    <text evidence="1 3">Belongs to the short-chain dehydrogenases/reductases (SDR) family.</text>
</comment>
<protein>
    <submittedName>
        <fullName evidence="5">Short-chain dehydrogenase/reductase</fullName>
    </submittedName>
</protein>
<evidence type="ECO:0000256" key="2">
    <source>
        <dbReference type="ARBA" id="ARBA00023002"/>
    </source>
</evidence>
<accession>A0ABQ6HMK2</accession>
<dbReference type="PRINTS" id="PR00081">
    <property type="entry name" value="GDHRDH"/>
</dbReference>
<evidence type="ECO:0000313" key="6">
    <source>
        <dbReference type="Proteomes" id="UP001157109"/>
    </source>
</evidence>
<sequence>MSATPPASIPLPPEPAARRRTALVTGASSGIGRAVAEQLVADGWRVVGAARRTEEIPCGATALALDLTDEDSIKRCAQRVHDHGGVDLVVACAGVGDFAPLELTAADEAQAQLQVNLIGPMELIRLLLPDLRQRGGGRIVLVSSVAAAFSSPMAGWYHASKAALEAVSDALRLEVAPFGIEVVVVQPGVVETPWHDQALARLASVTSGTVYAGDGGAVADYHRRSAASPMTTSVTDAAAAIVHAATTKSPRTRYPIGRGSRMAMVIGRTLPDRVFDRLTRSQFGLSGQPER</sequence>
<dbReference type="PRINTS" id="PR00080">
    <property type="entry name" value="SDRFAMILY"/>
</dbReference>
<proteinExistence type="inferred from homology"/>
<evidence type="ECO:0000256" key="3">
    <source>
        <dbReference type="RuleBase" id="RU000363"/>
    </source>
</evidence>
<keyword evidence="6" id="KW-1185">Reference proteome</keyword>
<comment type="caution">
    <text evidence="5">The sequence shown here is derived from an EMBL/GenBank/DDBJ whole genome shotgun (WGS) entry which is preliminary data.</text>
</comment>
<gene>
    <name evidence="5" type="ORF">GCM10025862_08610</name>
</gene>
<dbReference type="RefSeq" id="WP_241443106.1">
    <property type="nucleotide sequence ID" value="NZ_BSUJ01000001.1"/>
</dbReference>
<dbReference type="InterPro" id="IPR057326">
    <property type="entry name" value="KR_dom"/>
</dbReference>
<evidence type="ECO:0000313" key="5">
    <source>
        <dbReference type="EMBL" id="GMA18840.1"/>
    </source>
</evidence>
<dbReference type="Proteomes" id="UP001157109">
    <property type="component" value="Unassembled WGS sequence"/>
</dbReference>
<feature type="domain" description="Ketoreductase" evidence="4">
    <location>
        <begin position="20"/>
        <end position="193"/>
    </location>
</feature>
<dbReference type="Pfam" id="PF00106">
    <property type="entry name" value="adh_short"/>
    <property type="match status" value="1"/>
</dbReference>
<dbReference type="EMBL" id="BSUJ01000001">
    <property type="protein sequence ID" value="GMA18840.1"/>
    <property type="molecule type" value="Genomic_DNA"/>
</dbReference>
<dbReference type="Gene3D" id="3.40.50.720">
    <property type="entry name" value="NAD(P)-binding Rossmann-like Domain"/>
    <property type="match status" value="1"/>
</dbReference>
<evidence type="ECO:0000259" key="4">
    <source>
        <dbReference type="SMART" id="SM00822"/>
    </source>
</evidence>
<evidence type="ECO:0000256" key="1">
    <source>
        <dbReference type="ARBA" id="ARBA00006484"/>
    </source>
</evidence>